<evidence type="ECO:0000313" key="2">
    <source>
        <dbReference type="EMBL" id="GFR09849.1"/>
    </source>
</evidence>
<reference evidence="2" key="1">
    <citation type="submission" date="2020-07" db="EMBL/GenBank/DDBJ databases">
        <title>Multicomponent nature underlies the extraordinary mechanical properties of spider dragline silk.</title>
        <authorList>
            <person name="Kono N."/>
            <person name="Nakamura H."/>
            <person name="Mori M."/>
            <person name="Yoshida Y."/>
            <person name="Ohtoshi R."/>
            <person name="Malay A.D."/>
            <person name="Moran D.A.P."/>
            <person name="Tomita M."/>
            <person name="Numata K."/>
            <person name="Arakawa K."/>
        </authorList>
    </citation>
    <scope>NUCLEOTIDE SEQUENCE</scope>
</reference>
<dbReference type="AlphaFoldDB" id="A0A8X6LJQ3"/>
<accession>A0A8X6LJQ3</accession>
<protein>
    <submittedName>
        <fullName evidence="2">Uncharacterized protein</fullName>
    </submittedName>
</protein>
<gene>
    <name evidence="2" type="ORF">TNCT_127211</name>
</gene>
<evidence type="ECO:0000256" key="1">
    <source>
        <dbReference type="SAM" id="MobiDB-lite"/>
    </source>
</evidence>
<keyword evidence="3" id="KW-1185">Reference proteome</keyword>
<evidence type="ECO:0000313" key="3">
    <source>
        <dbReference type="Proteomes" id="UP000887116"/>
    </source>
</evidence>
<name>A0A8X6LJQ3_TRICU</name>
<organism evidence="2 3">
    <name type="scientific">Trichonephila clavata</name>
    <name type="common">Joro spider</name>
    <name type="synonym">Nephila clavata</name>
    <dbReference type="NCBI Taxonomy" id="2740835"/>
    <lineage>
        <taxon>Eukaryota</taxon>
        <taxon>Metazoa</taxon>
        <taxon>Ecdysozoa</taxon>
        <taxon>Arthropoda</taxon>
        <taxon>Chelicerata</taxon>
        <taxon>Arachnida</taxon>
        <taxon>Araneae</taxon>
        <taxon>Araneomorphae</taxon>
        <taxon>Entelegynae</taxon>
        <taxon>Araneoidea</taxon>
        <taxon>Nephilidae</taxon>
        <taxon>Trichonephila</taxon>
    </lineage>
</organism>
<feature type="region of interest" description="Disordered" evidence="1">
    <location>
        <begin position="60"/>
        <end position="91"/>
    </location>
</feature>
<comment type="caution">
    <text evidence="2">The sequence shown here is derived from an EMBL/GenBank/DDBJ whole genome shotgun (WGS) entry which is preliminary data.</text>
</comment>
<dbReference type="EMBL" id="BMAO01026455">
    <property type="protein sequence ID" value="GFR09849.1"/>
    <property type="molecule type" value="Genomic_DNA"/>
</dbReference>
<dbReference type="Proteomes" id="UP000887116">
    <property type="component" value="Unassembled WGS sequence"/>
</dbReference>
<proteinExistence type="predicted"/>
<sequence>MHFRVAKHFFQINCYDIQYNKRLGTSSSLLNPKLDTPLFDQCLRTVGKYREIGKERFSLLSDPNHPISPETSKYDSFKNRHGEAKGGKEPLEKDGKFAFTTILSPFKWSPG</sequence>
<feature type="compositionally biased region" description="Basic and acidic residues" evidence="1">
    <location>
        <begin position="72"/>
        <end position="91"/>
    </location>
</feature>